<dbReference type="InterPro" id="IPR000515">
    <property type="entry name" value="MetI-like"/>
</dbReference>
<reference evidence="8 9" key="1">
    <citation type="journal article" date="2013" name="Genome Announc.">
        <title>Draft Genome Sequence of the Cellulolytic, Mesophilic, Anaerobic Bacterium Clostridium termitidis Strain CT1112 (DSM 5398).</title>
        <authorList>
            <person name="Lal S."/>
            <person name="Ramachandran U."/>
            <person name="Zhang X."/>
            <person name="Munir R."/>
            <person name="Sparling R."/>
            <person name="Levin D.B."/>
        </authorList>
    </citation>
    <scope>NUCLEOTIDE SEQUENCE [LARGE SCALE GENOMIC DNA]</scope>
    <source>
        <strain evidence="8 9">CT1112</strain>
    </source>
</reference>
<dbReference type="eggNOG" id="COG1174">
    <property type="taxonomic scope" value="Bacteria"/>
</dbReference>
<evidence type="ECO:0000256" key="3">
    <source>
        <dbReference type="ARBA" id="ARBA00022692"/>
    </source>
</evidence>
<proteinExistence type="inferred from homology"/>
<evidence type="ECO:0000256" key="2">
    <source>
        <dbReference type="ARBA" id="ARBA00022448"/>
    </source>
</evidence>
<dbReference type="Gene3D" id="1.10.3720.10">
    <property type="entry name" value="MetI-like"/>
    <property type="match status" value="1"/>
</dbReference>
<dbReference type="PROSITE" id="PS50928">
    <property type="entry name" value="ABC_TM1"/>
    <property type="match status" value="1"/>
</dbReference>
<protein>
    <submittedName>
        <fullName evidence="8">Glycine/betaine ABC transporter permease</fullName>
    </submittedName>
</protein>
<comment type="similarity">
    <text evidence="6">Belongs to the binding-protein-dependent transport system permease family.</text>
</comment>
<dbReference type="EMBL" id="AORV01000072">
    <property type="protein sequence ID" value="EMS69086.1"/>
    <property type="molecule type" value="Genomic_DNA"/>
</dbReference>
<feature type="transmembrane region" description="Helical" evidence="6">
    <location>
        <begin position="178"/>
        <end position="200"/>
    </location>
</feature>
<sequence length="219" mass="23742">MNWIKFVEYAQKHTDLLVKCLLEHIQLVGTALFISLLIAIPVSLILLRLKKISQVVMALLGALYSIPSLAFFSLLLPFLGLGKKNAIFVLVVYSQFILVRNILAGFHQLDKNIIEAGIGMGMTKFTIFTGVQLPLVLPVLIGGIRIAAIVTIGSATIAQTVNAGGLGKVLFDGLSSMNYIKMIWGTVYTAGLALVVNWALSRLEIYSLKRAEGRLGNAG</sequence>
<accession>S0FH08</accession>
<dbReference type="InterPro" id="IPR035906">
    <property type="entry name" value="MetI-like_sf"/>
</dbReference>
<evidence type="ECO:0000259" key="7">
    <source>
        <dbReference type="PROSITE" id="PS50928"/>
    </source>
</evidence>
<feature type="transmembrane region" description="Helical" evidence="6">
    <location>
        <begin position="25"/>
        <end position="47"/>
    </location>
</feature>
<dbReference type="SUPFAM" id="SSF161098">
    <property type="entry name" value="MetI-like"/>
    <property type="match status" value="1"/>
</dbReference>
<dbReference type="PATRIC" id="fig|1195236.3.peg.5369"/>
<keyword evidence="3 6" id="KW-0812">Transmembrane</keyword>
<feature type="transmembrane region" description="Helical" evidence="6">
    <location>
        <begin position="59"/>
        <end position="80"/>
    </location>
</feature>
<dbReference type="RefSeq" id="WP_004630771.1">
    <property type="nucleotide sequence ID" value="NZ_AORV01000072.1"/>
</dbReference>
<evidence type="ECO:0000256" key="1">
    <source>
        <dbReference type="ARBA" id="ARBA00004141"/>
    </source>
</evidence>
<dbReference type="PANTHER" id="PTHR30177:SF4">
    <property type="entry name" value="OSMOPROTECTANT IMPORT PERMEASE PROTEIN OSMW"/>
    <property type="match status" value="1"/>
</dbReference>
<dbReference type="GO" id="GO:0055085">
    <property type="term" value="P:transmembrane transport"/>
    <property type="evidence" value="ECO:0007669"/>
    <property type="project" value="InterPro"/>
</dbReference>
<dbReference type="AlphaFoldDB" id="S0FH08"/>
<dbReference type="PANTHER" id="PTHR30177">
    <property type="entry name" value="GLYCINE BETAINE/L-PROLINE TRANSPORT SYSTEM PERMEASE PROTEIN PROW"/>
    <property type="match status" value="1"/>
</dbReference>
<dbReference type="Proteomes" id="UP000014155">
    <property type="component" value="Unassembled WGS sequence"/>
</dbReference>
<gene>
    <name evidence="8" type="ORF">CTER_5234</name>
</gene>
<feature type="transmembrane region" description="Helical" evidence="6">
    <location>
        <begin position="86"/>
        <end position="104"/>
    </location>
</feature>
<comment type="caution">
    <text evidence="8">The sequence shown here is derived from an EMBL/GenBank/DDBJ whole genome shotgun (WGS) entry which is preliminary data.</text>
</comment>
<keyword evidence="9" id="KW-1185">Reference proteome</keyword>
<dbReference type="GO" id="GO:0005886">
    <property type="term" value="C:plasma membrane"/>
    <property type="evidence" value="ECO:0007669"/>
    <property type="project" value="UniProtKB-SubCell"/>
</dbReference>
<dbReference type="GO" id="GO:0031460">
    <property type="term" value="P:glycine betaine transport"/>
    <property type="evidence" value="ECO:0007669"/>
    <property type="project" value="TreeGrafter"/>
</dbReference>
<evidence type="ECO:0000256" key="4">
    <source>
        <dbReference type="ARBA" id="ARBA00022989"/>
    </source>
</evidence>
<evidence type="ECO:0000313" key="9">
    <source>
        <dbReference type="Proteomes" id="UP000014155"/>
    </source>
</evidence>
<evidence type="ECO:0000313" key="8">
    <source>
        <dbReference type="EMBL" id="EMS69086.1"/>
    </source>
</evidence>
<evidence type="ECO:0000256" key="6">
    <source>
        <dbReference type="RuleBase" id="RU363032"/>
    </source>
</evidence>
<keyword evidence="4 6" id="KW-1133">Transmembrane helix</keyword>
<keyword evidence="5 6" id="KW-0472">Membrane</keyword>
<comment type="subcellular location">
    <subcellularLocation>
        <location evidence="6">Cell membrane</location>
        <topology evidence="6">Multi-pass membrane protein</topology>
    </subcellularLocation>
    <subcellularLocation>
        <location evidence="1">Membrane</location>
        <topology evidence="1">Multi-pass membrane protein</topology>
    </subcellularLocation>
</comment>
<name>S0FH08_RUMCE</name>
<feature type="transmembrane region" description="Helical" evidence="6">
    <location>
        <begin position="125"/>
        <end position="158"/>
    </location>
</feature>
<dbReference type="InterPro" id="IPR051204">
    <property type="entry name" value="ABC_transp_perm/SBD"/>
</dbReference>
<keyword evidence="2 6" id="KW-0813">Transport</keyword>
<feature type="domain" description="ABC transmembrane type-1" evidence="7">
    <location>
        <begin position="21"/>
        <end position="205"/>
    </location>
</feature>
<dbReference type="STRING" id="1195236.CTER_5234"/>
<evidence type="ECO:0000256" key="5">
    <source>
        <dbReference type="ARBA" id="ARBA00023136"/>
    </source>
</evidence>
<dbReference type="CDD" id="cd06261">
    <property type="entry name" value="TM_PBP2"/>
    <property type="match status" value="1"/>
</dbReference>
<organism evidence="8 9">
    <name type="scientific">Ruminiclostridium cellobioparum subsp. termitidis CT1112</name>
    <dbReference type="NCBI Taxonomy" id="1195236"/>
    <lineage>
        <taxon>Bacteria</taxon>
        <taxon>Bacillati</taxon>
        <taxon>Bacillota</taxon>
        <taxon>Clostridia</taxon>
        <taxon>Eubacteriales</taxon>
        <taxon>Oscillospiraceae</taxon>
        <taxon>Ruminiclostridium</taxon>
    </lineage>
</organism>
<dbReference type="Pfam" id="PF00528">
    <property type="entry name" value="BPD_transp_1"/>
    <property type="match status" value="1"/>
</dbReference>